<keyword evidence="3" id="KW-1185">Reference proteome</keyword>
<organism evidence="2 3">
    <name type="scientific">Nocardiopsis mwathae</name>
    <dbReference type="NCBI Taxonomy" id="1472723"/>
    <lineage>
        <taxon>Bacteria</taxon>
        <taxon>Bacillati</taxon>
        <taxon>Actinomycetota</taxon>
        <taxon>Actinomycetes</taxon>
        <taxon>Streptosporangiales</taxon>
        <taxon>Nocardiopsidaceae</taxon>
        <taxon>Nocardiopsis</taxon>
    </lineage>
</organism>
<feature type="domain" description="SnoaL-like" evidence="1">
    <location>
        <begin position="11"/>
        <end position="100"/>
    </location>
</feature>
<name>A0A7X0D5A4_9ACTN</name>
<dbReference type="Gene3D" id="3.10.450.50">
    <property type="match status" value="1"/>
</dbReference>
<evidence type="ECO:0000313" key="3">
    <source>
        <dbReference type="Proteomes" id="UP000546642"/>
    </source>
</evidence>
<dbReference type="Pfam" id="PF12680">
    <property type="entry name" value="SnoaL_2"/>
    <property type="match status" value="1"/>
</dbReference>
<comment type="caution">
    <text evidence="2">The sequence shown here is derived from an EMBL/GenBank/DDBJ whole genome shotgun (WGS) entry which is preliminary data.</text>
</comment>
<dbReference type="SUPFAM" id="SSF54427">
    <property type="entry name" value="NTF2-like"/>
    <property type="match status" value="1"/>
</dbReference>
<reference evidence="2 3" key="1">
    <citation type="submission" date="2020-08" db="EMBL/GenBank/DDBJ databases">
        <title>Sequencing the genomes of 1000 actinobacteria strains.</title>
        <authorList>
            <person name="Klenk H.-P."/>
        </authorList>
    </citation>
    <scope>NUCLEOTIDE SEQUENCE [LARGE SCALE GENOMIC DNA]</scope>
    <source>
        <strain evidence="2 3">DSM 46659</strain>
    </source>
</reference>
<protein>
    <recommendedName>
        <fullName evidence="1">SnoaL-like domain-containing protein</fullName>
    </recommendedName>
</protein>
<dbReference type="Proteomes" id="UP000546642">
    <property type="component" value="Unassembled WGS sequence"/>
</dbReference>
<sequence>MSEAVLPPPLDRFWAAVNNGDSPGFLDFFGADGVVNDWGREFKGRHEISGWNDREFIGVNMRFDAHNVEQRGSETVVTGQVTSDGFNGPSTFTFVLDGDQIKLMRITA</sequence>
<dbReference type="InterPro" id="IPR037401">
    <property type="entry name" value="SnoaL-like"/>
</dbReference>
<proteinExistence type="predicted"/>
<accession>A0A7X0D5A4</accession>
<gene>
    <name evidence="2" type="ORF">HNR23_002098</name>
</gene>
<dbReference type="InterPro" id="IPR032710">
    <property type="entry name" value="NTF2-like_dom_sf"/>
</dbReference>
<dbReference type="EMBL" id="JACHDS010000001">
    <property type="protein sequence ID" value="MBB6172038.1"/>
    <property type="molecule type" value="Genomic_DNA"/>
</dbReference>
<evidence type="ECO:0000259" key="1">
    <source>
        <dbReference type="Pfam" id="PF12680"/>
    </source>
</evidence>
<dbReference type="RefSeq" id="WP_184075399.1">
    <property type="nucleotide sequence ID" value="NZ_JACHDS010000001.1"/>
</dbReference>
<evidence type="ECO:0000313" key="2">
    <source>
        <dbReference type="EMBL" id="MBB6172038.1"/>
    </source>
</evidence>
<dbReference type="AlphaFoldDB" id="A0A7X0D5A4"/>